<dbReference type="EMBL" id="DF977456">
    <property type="protein sequence ID" value="GAP84638.1"/>
    <property type="molecule type" value="Genomic_DNA"/>
</dbReference>
<reference evidence="2" key="1">
    <citation type="submission" date="2016-03" db="EMBL/GenBank/DDBJ databases">
        <title>Draft genome sequence of Rosellinia necatrix.</title>
        <authorList>
            <person name="Kanematsu S."/>
        </authorList>
    </citation>
    <scope>NUCLEOTIDE SEQUENCE [LARGE SCALE GENOMIC DNA]</scope>
    <source>
        <strain evidence="2">W97</strain>
    </source>
</reference>
<dbReference type="OMA" id="KSCKHRR"/>
<dbReference type="AlphaFoldDB" id="A0A1S7UMQ7"/>
<dbReference type="Proteomes" id="UP000054516">
    <property type="component" value="Unassembled WGS sequence"/>
</dbReference>
<dbReference type="STRING" id="77044.A0A1S7UMQ7"/>
<dbReference type="OrthoDB" id="4161406at2759"/>
<organism evidence="2">
    <name type="scientific">Rosellinia necatrix</name>
    <name type="common">White root-rot fungus</name>
    <dbReference type="NCBI Taxonomy" id="77044"/>
    <lineage>
        <taxon>Eukaryota</taxon>
        <taxon>Fungi</taxon>
        <taxon>Dikarya</taxon>
        <taxon>Ascomycota</taxon>
        <taxon>Pezizomycotina</taxon>
        <taxon>Sordariomycetes</taxon>
        <taxon>Xylariomycetidae</taxon>
        <taxon>Xylariales</taxon>
        <taxon>Xylariaceae</taxon>
        <taxon>Rosellinia</taxon>
    </lineage>
</organism>
<evidence type="ECO:0000256" key="1">
    <source>
        <dbReference type="SAM" id="Phobius"/>
    </source>
</evidence>
<evidence type="ECO:0000313" key="2">
    <source>
        <dbReference type="EMBL" id="GAP84638.1"/>
    </source>
</evidence>
<keyword evidence="1" id="KW-1133">Transmembrane helix</keyword>
<gene>
    <name evidence="2" type="ORF">SAMD00023353_1101730</name>
</gene>
<feature type="transmembrane region" description="Helical" evidence="1">
    <location>
        <begin position="37"/>
        <end position="58"/>
    </location>
</feature>
<protein>
    <submittedName>
        <fullName evidence="2">Uncharacterized protein</fullName>
    </submittedName>
</protein>
<accession>A0A1S7UMQ7</accession>
<evidence type="ECO:0000313" key="3">
    <source>
        <dbReference type="Proteomes" id="UP000054516"/>
    </source>
</evidence>
<proteinExistence type="predicted"/>
<sequence>MPSFAKTALSTAAAIALVQFCPAPFLAAIPAAAAAGISAVSAAVGAAGTVAGAVVAGVKDRREVHPHRRQEQNQLAWSICRDQLTTASLTFSSPMAGNVLVEGMPPACMTLATVITGQFNVGNPIPMGSSSILFQNLSSEDMQEIQNALDAHPAKM</sequence>
<keyword evidence="1" id="KW-0812">Transmembrane</keyword>
<keyword evidence="3" id="KW-1185">Reference proteome</keyword>
<name>A0A1S7UMQ7_ROSNE</name>
<keyword evidence="1" id="KW-0472">Membrane</keyword>